<gene>
    <name evidence="7" type="ORF">APZ00_17775</name>
</gene>
<dbReference type="KEGG" id="pphr:APZ00_17775"/>
<keyword evidence="3" id="KW-0813">Transport</keyword>
<dbReference type="STRING" id="121719.APZ00_17775"/>
<keyword evidence="5 7" id="KW-0067">ATP-binding</keyword>
<dbReference type="SMART" id="SM00382">
    <property type="entry name" value="AAA"/>
    <property type="match status" value="2"/>
</dbReference>
<sequence length="567" mass="61512">MSLLSISGMRVEYPQPLGTFVAVQNVSLEVGRGEIVGIVGESGAGKSTIGSAVMGLLEAPGRVTAGEIRFDGEAIDPASEKTMRRLRGKRISMIFQDPLTSLNPLMTVGAQLIETIRIHQPMSEGDAWEKAIGLLAQVGIASPAERIAAYPHQFSGGMRQRVVIALALCSDPDLIIADEPTTALDVSVQAQILDLIRKLVKDRGIGVILVTHDMGVVSGTADRVVVMYRGEVVESGPVRQIIDAPAHPYTRSLIGAVPRGDRKLDRFPRLTYPPQAEDAPLSTDRSPALQWLTEGREAGSRAVDAKPLIEVRDVRLRFQTKAALLPSNRRYFEAVRGVSLDIRRGEVLGLVGESGCGKSSLARMLVQIYRPTSGTISFDGKTVGGAASRAEDRALRQQVQMIFQDPYSSLNPRMSTGRIIAEPLTHHGLATSSAERRRIVADLLEAVGLGAAAADKYPHEFSGGQRQRIAIARALATRPRFLICDEPTSALDVSIQAQILNLLKDLRDALDLTVLFISHDLPVVRQMCDRVIVMKEGLIVEEAETEQLFTAPASPYARHLLELMPGL</sequence>
<evidence type="ECO:0000256" key="5">
    <source>
        <dbReference type="ARBA" id="ARBA00022840"/>
    </source>
</evidence>
<dbReference type="InterPro" id="IPR003593">
    <property type="entry name" value="AAA+_ATPase"/>
</dbReference>
<dbReference type="NCBIfam" id="NF007739">
    <property type="entry name" value="PRK10419.1"/>
    <property type="match status" value="2"/>
</dbReference>
<evidence type="ECO:0000313" key="8">
    <source>
        <dbReference type="Proteomes" id="UP000064921"/>
    </source>
</evidence>
<proteinExistence type="inferred from homology"/>
<evidence type="ECO:0000256" key="2">
    <source>
        <dbReference type="ARBA" id="ARBA00005417"/>
    </source>
</evidence>
<dbReference type="PROSITE" id="PS50893">
    <property type="entry name" value="ABC_TRANSPORTER_2"/>
    <property type="match status" value="2"/>
</dbReference>
<dbReference type="InterPro" id="IPR017871">
    <property type="entry name" value="ABC_transporter-like_CS"/>
</dbReference>
<dbReference type="Gene3D" id="3.40.50.300">
    <property type="entry name" value="P-loop containing nucleotide triphosphate hydrolases"/>
    <property type="match status" value="2"/>
</dbReference>
<dbReference type="GO" id="GO:0015833">
    <property type="term" value="P:peptide transport"/>
    <property type="evidence" value="ECO:0007669"/>
    <property type="project" value="InterPro"/>
</dbReference>
<evidence type="ECO:0000259" key="6">
    <source>
        <dbReference type="PROSITE" id="PS50893"/>
    </source>
</evidence>
<dbReference type="PANTHER" id="PTHR43776">
    <property type="entry name" value="TRANSPORT ATP-BINDING PROTEIN"/>
    <property type="match status" value="1"/>
</dbReference>
<dbReference type="Proteomes" id="UP000064921">
    <property type="component" value="Chromosome"/>
</dbReference>
<dbReference type="InterPro" id="IPR013563">
    <property type="entry name" value="Oligopep_ABC_C"/>
</dbReference>
<dbReference type="GO" id="GO:0005886">
    <property type="term" value="C:plasma membrane"/>
    <property type="evidence" value="ECO:0007669"/>
    <property type="project" value="UniProtKB-SubCell"/>
</dbReference>
<evidence type="ECO:0000256" key="1">
    <source>
        <dbReference type="ARBA" id="ARBA00004417"/>
    </source>
</evidence>
<dbReference type="PROSITE" id="PS00211">
    <property type="entry name" value="ABC_TRANSPORTER_1"/>
    <property type="match status" value="2"/>
</dbReference>
<organism evidence="7 8">
    <name type="scientific">Pannonibacter phragmitetus</name>
    <dbReference type="NCBI Taxonomy" id="121719"/>
    <lineage>
        <taxon>Bacteria</taxon>
        <taxon>Pseudomonadati</taxon>
        <taxon>Pseudomonadota</taxon>
        <taxon>Alphaproteobacteria</taxon>
        <taxon>Hyphomicrobiales</taxon>
        <taxon>Stappiaceae</taxon>
        <taxon>Pannonibacter</taxon>
    </lineage>
</organism>
<dbReference type="GO" id="GO:0005524">
    <property type="term" value="F:ATP binding"/>
    <property type="evidence" value="ECO:0007669"/>
    <property type="project" value="UniProtKB-KW"/>
</dbReference>
<dbReference type="InterPro" id="IPR003439">
    <property type="entry name" value="ABC_transporter-like_ATP-bd"/>
</dbReference>
<dbReference type="Pfam" id="PF00005">
    <property type="entry name" value="ABC_tran"/>
    <property type="match status" value="2"/>
</dbReference>
<feature type="domain" description="ABC transporter" evidence="6">
    <location>
        <begin position="309"/>
        <end position="561"/>
    </location>
</feature>
<dbReference type="AlphaFoldDB" id="A0A0U3MWG4"/>
<keyword evidence="8" id="KW-1185">Reference proteome</keyword>
<dbReference type="GO" id="GO:0055085">
    <property type="term" value="P:transmembrane transport"/>
    <property type="evidence" value="ECO:0007669"/>
    <property type="project" value="UniProtKB-ARBA"/>
</dbReference>
<dbReference type="eggNOG" id="COG4172">
    <property type="taxonomic scope" value="Bacteria"/>
</dbReference>
<feature type="domain" description="ABC transporter" evidence="6">
    <location>
        <begin position="1"/>
        <end position="254"/>
    </location>
</feature>
<keyword evidence="4" id="KW-0547">Nucleotide-binding</keyword>
<dbReference type="Pfam" id="PF08352">
    <property type="entry name" value="oligo_HPY"/>
    <property type="match status" value="2"/>
</dbReference>
<comment type="subcellular location">
    <subcellularLocation>
        <location evidence="1">Cell inner membrane</location>
        <topology evidence="1">Peripheral membrane protein</topology>
    </subcellularLocation>
</comment>
<dbReference type="GO" id="GO:0016887">
    <property type="term" value="F:ATP hydrolysis activity"/>
    <property type="evidence" value="ECO:0007669"/>
    <property type="project" value="InterPro"/>
</dbReference>
<dbReference type="FunFam" id="3.40.50.300:FF:000016">
    <property type="entry name" value="Oligopeptide ABC transporter ATP-binding component"/>
    <property type="match status" value="2"/>
</dbReference>
<protein>
    <submittedName>
        <fullName evidence="7">ABC transporter ATP-binding protein</fullName>
    </submittedName>
</protein>
<accession>A0A0U3MWG4</accession>
<dbReference type="InterPro" id="IPR027417">
    <property type="entry name" value="P-loop_NTPase"/>
</dbReference>
<dbReference type="SUPFAM" id="SSF52540">
    <property type="entry name" value="P-loop containing nucleoside triphosphate hydrolases"/>
    <property type="match status" value="2"/>
</dbReference>
<dbReference type="CDD" id="cd03257">
    <property type="entry name" value="ABC_NikE_OppD_transporters"/>
    <property type="match status" value="2"/>
</dbReference>
<evidence type="ECO:0000313" key="7">
    <source>
        <dbReference type="EMBL" id="ALV28679.1"/>
    </source>
</evidence>
<dbReference type="EMBL" id="CP013068">
    <property type="protein sequence ID" value="ALV28679.1"/>
    <property type="molecule type" value="Genomic_DNA"/>
</dbReference>
<dbReference type="PANTHER" id="PTHR43776:SF7">
    <property type="entry name" value="D,D-DIPEPTIDE TRANSPORT ATP-BINDING PROTEIN DDPF-RELATED"/>
    <property type="match status" value="1"/>
</dbReference>
<dbReference type="RefSeq" id="WP_058899723.1">
    <property type="nucleotide sequence ID" value="NZ_CP013068.1"/>
</dbReference>
<dbReference type="InterPro" id="IPR050319">
    <property type="entry name" value="ABC_transp_ATP-bind"/>
</dbReference>
<dbReference type="NCBIfam" id="NF008453">
    <property type="entry name" value="PRK11308.1"/>
    <property type="match status" value="2"/>
</dbReference>
<evidence type="ECO:0000256" key="3">
    <source>
        <dbReference type="ARBA" id="ARBA00022448"/>
    </source>
</evidence>
<reference evidence="7 8" key="1">
    <citation type="submission" date="2015-10" db="EMBL/GenBank/DDBJ databases">
        <title>The world's first case of liver abscess caused by Pannonibacter phragmitetus.</title>
        <authorList>
            <person name="Ming D."/>
            <person name="Wang M."/>
            <person name="Zhou Y."/>
            <person name="Jiang T."/>
            <person name="Hu S."/>
        </authorList>
    </citation>
    <scope>NUCLEOTIDE SEQUENCE [LARGE SCALE GENOMIC DNA]</scope>
    <source>
        <strain evidence="7 8">31801</strain>
    </source>
</reference>
<name>A0A0U3MWG4_9HYPH</name>
<evidence type="ECO:0000256" key="4">
    <source>
        <dbReference type="ARBA" id="ARBA00022741"/>
    </source>
</evidence>
<comment type="similarity">
    <text evidence="2">Belongs to the ABC transporter superfamily.</text>
</comment>